<organism evidence="2 3">
    <name type="scientific">Leifsonia kafniensis</name>
    <dbReference type="NCBI Taxonomy" id="475957"/>
    <lineage>
        <taxon>Bacteria</taxon>
        <taxon>Bacillati</taxon>
        <taxon>Actinomycetota</taxon>
        <taxon>Actinomycetes</taxon>
        <taxon>Micrococcales</taxon>
        <taxon>Microbacteriaceae</taxon>
        <taxon>Leifsonia</taxon>
    </lineage>
</organism>
<protein>
    <submittedName>
        <fullName evidence="2">M50 family metallopeptidase</fullName>
    </submittedName>
</protein>
<dbReference type="InterPro" id="IPR049500">
    <property type="entry name" value="Peptidase_M50B-like"/>
</dbReference>
<evidence type="ECO:0000313" key="3">
    <source>
        <dbReference type="Proteomes" id="UP001501803"/>
    </source>
</evidence>
<evidence type="ECO:0000256" key="1">
    <source>
        <dbReference type="SAM" id="Phobius"/>
    </source>
</evidence>
<feature type="transmembrane region" description="Helical" evidence="1">
    <location>
        <begin position="156"/>
        <end position="176"/>
    </location>
</feature>
<dbReference type="Proteomes" id="UP001501803">
    <property type="component" value="Unassembled WGS sequence"/>
</dbReference>
<name>A0ABP7KZ95_9MICO</name>
<feature type="transmembrane region" description="Helical" evidence="1">
    <location>
        <begin position="62"/>
        <end position="80"/>
    </location>
</feature>
<evidence type="ECO:0000313" key="2">
    <source>
        <dbReference type="EMBL" id="GAA3890659.1"/>
    </source>
</evidence>
<keyword evidence="1" id="KW-0812">Transmembrane</keyword>
<dbReference type="RefSeq" id="WP_345069191.1">
    <property type="nucleotide sequence ID" value="NZ_BAABCN010000014.1"/>
</dbReference>
<sequence length="283" mass="29668">MSPDDAESCGFSPHTIGELRVAAEPRSTHASCGPVQQNGSIDISLSSFDWPALFAPTAPVEITPAALLGILAIAAALSIPRVTWQWFGLFTTLVHELGHAVAALLTGRAVHGIRIRSNHSGDALSSGRGTFGIVVSGMLGYPAPALVGAAQLWSVFTGYTAIALFLGGAMLVLTVLVIRNLFGVLVVLAAAAASALLWFYATPNVQSYALLVLGTALLVGSVRGLLTVIGVHLRRRDRLPTSDAYLLYRRTGVPSPVWLALFAIVIGGCVVLAFSTYLAHFPA</sequence>
<feature type="transmembrane region" description="Helical" evidence="1">
    <location>
        <begin position="181"/>
        <end position="201"/>
    </location>
</feature>
<dbReference type="Pfam" id="PF13398">
    <property type="entry name" value="Peptidase_M50B"/>
    <property type="match status" value="1"/>
</dbReference>
<keyword evidence="1" id="KW-1133">Transmembrane helix</keyword>
<dbReference type="PANTHER" id="PTHR33979:SF2">
    <property type="entry name" value="PEPTIDASE M50B-LIKE-DOMAIN-CONTAINING PROTEIN"/>
    <property type="match status" value="1"/>
</dbReference>
<feature type="transmembrane region" description="Helical" evidence="1">
    <location>
        <begin position="207"/>
        <end position="231"/>
    </location>
</feature>
<proteinExistence type="predicted"/>
<feature type="transmembrane region" description="Helical" evidence="1">
    <location>
        <begin position="131"/>
        <end position="150"/>
    </location>
</feature>
<dbReference type="EMBL" id="BAABCN010000014">
    <property type="protein sequence ID" value="GAA3890659.1"/>
    <property type="molecule type" value="Genomic_DNA"/>
</dbReference>
<gene>
    <name evidence="2" type="ORF">GCM10022381_35730</name>
</gene>
<accession>A0ABP7KZ95</accession>
<keyword evidence="3" id="KW-1185">Reference proteome</keyword>
<keyword evidence="1" id="KW-0472">Membrane</keyword>
<reference evidence="3" key="1">
    <citation type="journal article" date="2019" name="Int. J. Syst. Evol. Microbiol.">
        <title>The Global Catalogue of Microorganisms (GCM) 10K type strain sequencing project: providing services to taxonomists for standard genome sequencing and annotation.</title>
        <authorList>
            <consortium name="The Broad Institute Genomics Platform"/>
            <consortium name="The Broad Institute Genome Sequencing Center for Infectious Disease"/>
            <person name="Wu L."/>
            <person name="Ma J."/>
        </authorList>
    </citation>
    <scope>NUCLEOTIDE SEQUENCE [LARGE SCALE GENOMIC DNA]</scope>
    <source>
        <strain evidence="3">JCM 17021</strain>
    </source>
</reference>
<comment type="caution">
    <text evidence="2">The sequence shown here is derived from an EMBL/GenBank/DDBJ whole genome shotgun (WGS) entry which is preliminary data.</text>
</comment>
<dbReference type="PANTHER" id="PTHR33979">
    <property type="entry name" value="OS02G0221600 PROTEIN"/>
    <property type="match status" value="1"/>
</dbReference>
<feature type="transmembrane region" description="Helical" evidence="1">
    <location>
        <begin position="257"/>
        <end position="279"/>
    </location>
</feature>